<accession>A0ABV5A9N4</accession>
<keyword evidence="2 7" id="KW-0813">Transport</keyword>
<feature type="transmembrane region" description="Helical" evidence="7">
    <location>
        <begin position="250"/>
        <end position="276"/>
    </location>
</feature>
<feature type="transmembrane region" description="Helical" evidence="7">
    <location>
        <begin position="101"/>
        <end position="123"/>
    </location>
</feature>
<name>A0ABV5A9N4_9BACL</name>
<dbReference type="InterPro" id="IPR050809">
    <property type="entry name" value="UgpAE/MalFG_permease"/>
</dbReference>
<keyword evidence="10" id="KW-1185">Reference proteome</keyword>
<keyword evidence="3" id="KW-1003">Cell membrane</keyword>
<evidence type="ECO:0000256" key="5">
    <source>
        <dbReference type="ARBA" id="ARBA00022989"/>
    </source>
</evidence>
<dbReference type="InterPro" id="IPR035906">
    <property type="entry name" value="MetI-like_sf"/>
</dbReference>
<dbReference type="Proteomes" id="UP001579974">
    <property type="component" value="Unassembled WGS sequence"/>
</dbReference>
<keyword evidence="4 7" id="KW-0812">Transmembrane</keyword>
<keyword evidence="5 7" id="KW-1133">Transmembrane helix</keyword>
<evidence type="ECO:0000256" key="6">
    <source>
        <dbReference type="ARBA" id="ARBA00023136"/>
    </source>
</evidence>
<evidence type="ECO:0000259" key="8">
    <source>
        <dbReference type="PROSITE" id="PS50928"/>
    </source>
</evidence>
<dbReference type="Gene3D" id="1.10.3720.10">
    <property type="entry name" value="MetI-like"/>
    <property type="match status" value="1"/>
</dbReference>
<sequence>MNSNKSAWGFLLPFLLLFVVFLIGPLIYAFYISLFVQRMGVLHFVGFQNYLIALQNTDFWVSILRVLYYGVLQGVVMIGLAIVLALLLDTPYAKAKSFFRLVYFLPYAVPGILAAILWGFLYSDKIDPLVSAIHFQPLSTGTLLYSILNITVWEWAGYNMTIYVASLTGQSQELFEAARIDGCGEWKLAFAVKLPLLKPTIVMTVLLSMIGSVQMFNEPFILGNLTAISPSYTPNIAIYNMAIGDSNEPYGATLAVLLGVISIGLSFIALLITGGIGRRRRDKAERHSVQSQQNVQVHLSQG</sequence>
<keyword evidence="6 7" id="KW-0472">Membrane</keyword>
<feature type="transmembrane region" description="Helical" evidence="7">
    <location>
        <begin position="143"/>
        <end position="165"/>
    </location>
</feature>
<comment type="caution">
    <text evidence="9">The sequence shown here is derived from an EMBL/GenBank/DDBJ whole genome shotgun (WGS) entry which is preliminary data.</text>
</comment>
<evidence type="ECO:0000313" key="9">
    <source>
        <dbReference type="EMBL" id="MFB5188806.1"/>
    </source>
</evidence>
<comment type="similarity">
    <text evidence="7">Belongs to the binding-protein-dependent transport system permease family.</text>
</comment>
<dbReference type="CDD" id="cd06261">
    <property type="entry name" value="TM_PBP2"/>
    <property type="match status" value="1"/>
</dbReference>
<feature type="transmembrane region" description="Helical" evidence="7">
    <location>
        <begin position="7"/>
        <end position="31"/>
    </location>
</feature>
<dbReference type="PROSITE" id="PS50928">
    <property type="entry name" value="ABC_TM1"/>
    <property type="match status" value="1"/>
</dbReference>
<dbReference type="EMBL" id="JBDXSU010000001">
    <property type="protein sequence ID" value="MFB5188806.1"/>
    <property type="molecule type" value="Genomic_DNA"/>
</dbReference>
<evidence type="ECO:0000313" key="10">
    <source>
        <dbReference type="Proteomes" id="UP001579974"/>
    </source>
</evidence>
<evidence type="ECO:0000256" key="2">
    <source>
        <dbReference type="ARBA" id="ARBA00022448"/>
    </source>
</evidence>
<dbReference type="InterPro" id="IPR000515">
    <property type="entry name" value="MetI-like"/>
</dbReference>
<reference evidence="9 10" key="1">
    <citation type="journal article" date="2024" name="Int. J. Mol. Sci.">
        <title>Exploration of Alicyclobacillus spp. Genome in Search of Antibiotic Resistance.</title>
        <authorList>
            <person name="Bucka-Kolendo J."/>
            <person name="Kiousi D.E."/>
            <person name="Dekowska A."/>
            <person name="Mikolajczuk-Szczyrba A."/>
            <person name="Karadedos D.M."/>
            <person name="Michael P."/>
            <person name="Galanis A."/>
            <person name="Sokolowska B."/>
        </authorList>
    </citation>
    <scope>NUCLEOTIDE SEQUENCE [LARGE SCALE GENOMIC DNA]</scope>
    <source>
        <strain evidence="9 10">KKP 3000</strain>
    </source>
</reference>
<gene>
    <name evidence="9" type="ORF">KKP3000_001240</name>
</gene>
<dbReference type="PANTHER" id="PTHR43227">
    <property type="entry name" value="BLL4140 PROTEIN"/>
    <property type="match status" value="1"/>
</dbReference>
<protein>
    <submittedName>
        <fullName evidence="9">Sugar ABC transporter permease</fullName>
    </submittedName>
</protein>
<dbReference type="SUPFAM" id="SSF161098">
    <property type="entry name" value="MetI-like"/>
    <property type="match status" value="1"/>
</dbReference>
<evidence type="ECO:0000256" key="1">
    <source>
        <dbReference type="ARBA" id="ARBA00004651"/>
    </source>
</evidence>
<organism evidence="9 10">
    <name type="scientific">Alicyclobacillus fastidiosus</name>
    <dbReference type="NCBI Taxonomy" id="392011"/>
    <lineage>
        <taxon>Bacteria</taxon>
        <taxon>Bacillati</taxon>
        <taxon>Bacillota</taxon>
        <taxon>Bacilli</taxon>
        <taxon>Bacillales</taxon>
        <taxon>Alicyclobacillaceae</taxon>
        <taxon>Alicyclobacillus</taxon>
    </lineage>
</organism>
<evidence type="ECO:0000256" key="7">
    <source>
        <dbReference type="RuleBase" id="RU363032"/>
    </source>
</evidence>
<feature type="transmembrane region" description="Helical" evidence="7">
    <location>
        <begin position="196"/>
        <end position="216"/>
    </location>
</feature>
<dbReference type="RefSeq" id="WP_275475642.1">
    <property type="nucleotide sequence ID" value="NZ_CP162940.1"/>
</dbReference>
<comment type="subcellular location">
    <subcellularLocation>
        <location evidence="1 7">Cell membrane</location>
        <topology evidence="1 7">Multi-pass membrane protein</topology>
    </subcellularLocation>
</comment>
<dbReference type="Pfam" id="PF00528">
    <property type="entry name" value="BPD_transp_1"/>
    <property type="match status" value="1"/>
</dbReference>
<feature type="domain" description="ABC transmembrane type-1" evidence="8">
    <location>
        <begin position="63"/>
        <end position="269"/>
    </location>
</feature>
<dbReference type="PANTHER" id="PTHR43227:SF8">
    <property type="entry name" value="DIACETYLCHITOBIOSE UPTAKE SYSTEM PERMEASE PROTEIN DASB"/>
    <property type="match status" value="1"/>
</dbReference>
<evidence type="ECO:0000256" key="3">
    <source>
        <dbReference type="ARBA" id="ARBA00022475"/>
    </source>
</evidence>
<feature type="transmembrane region" description="Helical" evidence="7">
    <location>
        <begin position="66"/>
        <end position="89"/>
    </location>
</feature>
<evidence type="ECO:0000256" key="4">
    <source>
        <dbReference type="ARBA" id="ARBA00022692"/>
    </source>
</evidence>
<proteinExistence type="inferred from homology"/>